<dbReference type="Proteomes" id="UP000231276">
    <property type="component" value="Unassembled WGS sequence"/>
</dbReference>
<dbReference type="PIRSF" id="PIRSF002401">
    <property type="entry name" value="GTP_bd_Obg/CgtA"/>
    <property type="match status" value="1"/>
</dbReference>
<feature type="binding site" evidence="7">
    <location>
        <position position="192"/>
    </location>
    <ligand>
        <name>Mg(2+)</name>
        <dbReference type="ChEBI" id="CHEBI:18420"/>
    </ligand>
</feature>
<dbReference type="GO" id="GO:0003924">
    <property type="term" value="F:GTPase activity"/>
    <property type="evidence" value="ECO:0007669"/>
    <property type="project" value="UniProtKB-UniRule"/>
</dbReference>
<dbReference type="GO" id="GO:0042254">
    <property type="term" value="P:ribosome biogenesis"/>
    <property type="evidence" value="ECO:0007669"/>
    <property type="project" value="UniProtKB-UniRule"/>
</dbReference>
<sequence>MAFVDELKVHIKAGKGGAGVVRWRHEKFKEFGGPAGGDGGKGGDVYLLGVGDINLLSKYSFNPKFEAEDGQTGSGNSKEGKNGKDLELRLPVGSLIKKLETDKEIEILKKGERVLLLRGGFGGLGNEHFKSGRNVAPKESTPGKKGETGNFLIELRLIADAGLIGLPNAGKSSLLNILTNAKSKVGEYHFTTLEPNLGNLYGFVLADIPGLIEGASVGKGLGHKFLRHITRVKVLFHLLSMESKNPEEDYKIVRQELLRYDKALGEKKEIIILSKSDLSLAKEVENFKKKFGKKSKVLSVSILDDDSVRKLSDEITAILRRAV</sequence>
<feature type="domain" description="Obg" evidence="9">
    <location>
        <begin position="1"/>
        <end position="158"/>
    </location>
</feature>
<evidence type="ECO:0000313" key="10">
    <source>
        <dbReference type="EMBL" id="PIP86320.1"/>
    </source>
</evidence>
<evidence type="ECO:0000256" key="5">
    <source>
        <dbReference type="ARBA" id="ARBA00022842"/>
    </source>
</evidence>
<evidence type="ECO:0000259" key="8">
    <source>
        <dbReference type="PROSITE" id="PS51710"/>
    </source>
</evidence>
<keyword evidence="3 7" id="KW-0547">Nucleotide-binding</keyword>
<dbReference type="Pfam" id="PF01018">
    <property type="entry name" value="GTP1_OBG"/>
    <property type="match status" value="1"/>
</dbReference>
<evidence type="ECO:0000256" key="2">
    <source>
        <dbReference type="ARBA" id="ARBA00022490"/>
    </source>
</evidence>
<evidence type="ECO:0000256" key="1">
    <source>
        <dbReference type="ARBA" id="ARBA00007699"/>
    </source>
</evidence>
<dbReference type="GO" id="GO:0000287">
    <property type="term" value="F:magnesium ion binding"/>
    <property type="evidence" value="ECO:0007669"/>
    <property type="project" value="InterPro"/>
</dbReference>
<dbReference type="PROSITE" id="PS51883">
    <property type="entry name" value="OBG"/>
    <property type="match status" value="1"/>
</dbReference>
<comment type="subunit">
    <text evidence="7">Monomer.</text>
</comment>
<gene>
    <name evidence="7" type="primary">obg</name>
    <name evidence="10" type="ORF">COW82_02670</name>
</gene>
<evidence type="ECO:0000256" key="6">
    <source>
        <dbReference type="ARBA" id="ARBA00023134"/>
    </source>
</evidence>
<evidence type="ECO:0000313" key="11">
    <source>
        <dbReference type="Proteomes" id="UP000231276"/>
    </source>
</evidence>
<dbReference type="EC" id="3.6.5.-" evidence="7"/>
<proteinExistence type="inferred from homology"/>
<dbReference type="InterPro" id="IPR006074">
    <property type="entry name" value="GTP1-OBG_CS"/>
</dbReference>
<dbReference type="PRINTS" id="PR00326">
    <property type="entry name" value="GTP1OBG"/>
</dbReference>
<keyword evidence="7" id="KW-0479">Metal-binding</keyword>
<feature type="binding site" evidence="7">
    <location>
        <position position="172"/>
    </location>
    <ligand>
        <name>Mg(2+)</name>
        <dbReference type="ChEBI" id="CHEBI:18420"/>
    </ligand>
</feature>
<dbReference type="InterPro" id="IPR036726">
    <property type="entry name" value="GTP1_OBG_dom_sf"/>
</dbReference>
<dbReference type="PROSITE" id="PS51710">
    <property type="entry name" value="G_OBG"/>
    <property type="match status" value="1"/>
</dbReference>
<comment type="function">
    <text evidence="7">An essential GTPase which binds GTP, GDP and possibly (p)ppGpp with moderate affinity, with high nucleotide exchange rates and a fairly low GTP hydrolysis rate. Plays a role in control of the cell cycle, stress response, ribosome biogenesis and in those bacteria that undergo differentiation, in morphogenesis control.</text>
</comment>
<feature type="domain" description="OBG-type G" evidence="8">
    <location>
        <begin position="159"/>
        <end position="320"/>
    </location>
</feature>
<keyword evidence="2 7" id="KW-0963">Cytoplasm</keyword>
<evidence type="ECO:0000256" key="3">
    <source>
        <dbReference type="ARBA" id="ARBA00022741"/>
    </source>
</evidence>
<comment type="similarity">
    <text evidence="1 7">Belongs to the TRAFAC class OBG-HflX-like GTPase superfamily. OBG GTPase family.</text>
</comment>
<dbReference type="NCBIfam" id="NF008956">
    <property type="entry name" value="PRK12299.1"/>
    <property type="match status" value="1"/>
</dbReference>
<dbReference type="InterPro" id="IPR027417">
    <property type="entry name" value="P-loop_NTPase"/>
</dbReference>
<dbReference type="HAMAP" id="MF_01454">
    <property type="entry name" value="GTPase_Obg"/>
    <property type="match status" value="1"/>
</dbReference>
<evidence type="ECO:0000256" key="7">
    <source>
        <dbReference type="HAMAP-Rule" id="MF_01454"/>
    </source>
</evidence>
<dbReference type="PANTHER" id="PTHR11702:SF31">
    <property type="entry name" value="MITOCHONDRIAL RIBOSOME-ASSOCIATED GTPASE 2"/>
    <property type="match status" value="1"/>
</dbReference>
<comment type="subcellular location">
    <subcellularLocation>
        <location evidence="7">Cytoplasm</location>
    </subcellularLocation>
</comment>
<dbReference type="Gene3D" id="2.70.210.12">
    <property type="entry name" value="GTP1/OBG domain"/>
    <property type="match status" value="1"/>
</dbReference>
<dbReference type="InterPro" id="IPR014100">
    <property type="entry name" value="GTP-bd_Obg/CgtA"/>
</dbReference>
<dbReference type="InterPro" id="IPR031167">
    <property type="entry name" value="G_OBG"/>
</dbReference>
<dbReference type="AlphaFoldDB" id="A0A2H0DXK7"/>
<feature type="binding site" evidence="7">
    <location>
        <begin position="190"/>
        <end position="194"/>
    </location>
    <ligand>
        <name>GTP</name>
        <dbReference type="ChEBI" id="CHEBI:37565"/>
    </ligand>
</feature>
<evidence type="ECO:0000256" key="4">
    <source>
        <dbReference type="ARBA" id="ARBA00022801"/>
    </source>
</evidence>
<dbReference type="InterPro" id="IPR045086">
    <property type="entry name" value="OBG_GTPase"/>
</dbReference>
<name>A0A2H0DXK7_9BACT</name>
<organism evidence="10 11">
    <name type="scientific">Candidatus Campbellbacteria bacterium CG22_combo_CG10-13_8_21_14_all_43_18</name>
    <dbReference type="NCBI Taxonomy" id="1974530"/>
    <lineage>
        <taxon>Bacteria</taxon>
        <taxon>Candidatus Campbelliibacteriota</taxon>
    </lineage>
</organism>
<feature type="binding site" evidence="7">
    <location>
        <begin position="301"/>
        <end position="303"/>
    </location>
    <ligand>
        <name>GTP</name>
        <dbReference type="ChEBI" id="CHEBI:37565"/>
    </ligand>
</feature>
<dbReference type="PROSITE" id="PS00905">
    <property type="entry name" value="GTP1_OBG"/>
    <property type="match status" value="1"/>
</dbReference>
<dbReference type="PANTHER" id="PTHR11702">
    <property type="entry name" value="DEVELOPMENTALLY REGULATED GTP-BINDING PROTEIN-RELATED"/>
    <property type="match status" value="1"/>
</dbReference>
<dbReference type="EMBL" id="PCTS01000036">
    <property type="protein sequence ID" value="PIP86320.1"/>
    <property type="molecule type" value="Genomic_DNA"/>
</dbReference>
<keyword evidence="5 7" id="KW-0460">Magnesium</keyword>
<feature type="binding site" evidence="7">
    <location>
        <begin position="165"/>
        <end position="172"/>
    </location>
    <ligand>
        <name>GTP</name>
        <dbReference type="ChEBI" id="CHEBI:37565"/>
    </ligand>
</feature>
<feature type="binding site" evidence="7">
    <location>
        <begin position="207"/>
        <end position="210"/>
    </location>
    <ligand>
        <name>GTP</name>
        <dbReference type="ChEBI" id="CHEBI:37565"/>
    </ligand>
</feature>
<dbReference type="GO" id="GO:0005737">
    <property type="term" value="C:cytoplasm"/>
    <property type="evidence" value="ECO:0007669"/>
    <property type="project" value="UniProtKB-SubCell"/>
</dbReference>
<dbReference type="NCBIfam" id="TIGR02729">
    <property type="entry name" value="Obg_CgtA"/>
    <property type="match status" value="1"/>
</dbReference>
<dbReference type="SUPFAM" id="SSF82051">
    <property type="entry name" value="Obg GTP-binding protein N-terminal domain"/>
    <property type="match status" value="1"/>
</dbReference>
<dbReference type="Gene3D" id="3.40.50.300">
    <property type="entry name" value="P-loop containing nucleotide triphosphate hydrolases"/>
    <property type="match status" value="1"/>
</dbReference>
<reference evidence="10 11" key="1">
    <citation type="submission" date="2017-09" db="EMBL/GenBank/DDBJ databases">
        <title>Depth-based differentiation of microbial function through sediment-hosted aquifers and enrichment of novel symbionts in the deep terrestrial subsurface.</title>
        <authorList>
            <person name="Probst A.J."/>
            <person name="Ladd B."/>
            <person name="Jarett J.K."/>
            <person name="Geller-Mcgrath D.E."/>
            <person name="Sieber C.M."/>
            <person name="Emerson J.B."/>
            <person name="Anantharaman K."/>
            <person name="Thomas B.C."/>
            <person name="Malmstrom R."/>
            <person name="Stieglmeier M."/>
            <person name="Klingl A."/>
            <person name="Woyke T."/>
            <person name="Ryan C.M."/>
            <person name="Banfield J.F."/>
        </authorList>
    </citation>
    <scope>NUCLEOTIDE SEQUENCE [LARGE SCALE GENOMIC DNA]</scope>
    <source>
        <strain evidence="10">CG22_combo_CG10-13_8_21_14_all_43_18</strain>
    </source>
</reference>
<dbReference type="Pfam" id="PF01926">
    <property type="entry name" value="MMR_HSR1"/>
    <property type="match status" value="1"/>
</dbReference>
<dbReference type="CDD" id="cd01898">
    <property type="entry name" value="Obg"/>
    <property type="match status" value="1"/>
</dbReference>
<dbReference type="InterPro" id="IPR006169">
    <property type="entry name" value="GTP1_OBG_dom"/>
</dbReference>
<dbReference type="InterPro" id="IPR006073">
    <property type="entry name" value="GTP-bd"/>
</dbReference>
<accession>A0A2H0DXK7</accession>
<comment type="cofactor">
    <cofactor evidence="7">
        <name>Mg(2+)</name>
        <dbReference type="ChEBI" id="CHEBI:18420"/>
    </cofactor>
</comment>
<dbReference type="FunFam" id="2.70.210.12:FF:000001">
    <property type="entry name" value="GTPase Obg"/>
    <property type="match status" value="1"/>
</dbReference>
<dbReference type="SUPFAM" id="SSF52540">
    <property type="entry name" value="P-loop containing nucleoside triphosphate hydrolases"/>
    <property type="match status" value="1"/>
</dbReference>
<comment type="caution">
    <text evidence="10">The sequence shown here is derived from an EMBL/GenBank/DDBJ whole genome shotgun (WGS) entry which is preliminary data.</text>
</comment>
<dbReference type="GO" id="GO:0005525">
    <property type="term" value="F:GTP binding"/>
    <property type="evidence" value="ECO:0007669"/>
    <property type="project" value="UniProtKB-UniRule"/>
</dbReference>
<keyword evidence="4 7" id="KW-0378">Hydrolase</keyword>
<keyword evidence="6 7" id="KW-0342">GTP-binding</keyword>
<feature type="binding site" evidence="7">
    <location>
        <begin position="274"/>
        <end position="277"/>
    </location>
    <ligand>
        <name>GTP</name>
        <dbReference type="ChEBI" id="CHEBI:37565"/>
    </ligand>
</feature>
<protein>
    <recommendedName>
        <fullName evidence="7">GTPase Obg</fullName>
        <ecNumber evidence="7">3.6.5.-</ecNumber>
    </recommendedName>
    <alternativeName>
        <fullName evidence="7">GTP-binding protein Obg</fullName>
    </alternativeName>
</protein>
<evidence type="ECO:0000259" key="9">
    <source>
        <dbReference type="PROSITE" id="PS51883"/>
    </source>
</evidence>